<accession>A0ABT8UMJ9</accession>
<dbReference type="Proteomes" id="UP001168823">
    <property type="component" value="Unassembled WGS sequence"/>
</dbReference>
<feature type="region of interest" description="Disordered" evidence="1">
    <location>
        <begin position="31"/>
        <end position="73"/>
    </location>
</feature>
<dbReference type="RefSeq" id="WP_302916222.1">
    <property type="nucleotide sequence ID" value="NZ_JAUMSQ010000271.1"/>
</dbReference>
<evidence type="ECO:0000256" key="2">
    <source>
        <dbReference type="SAM" id="SignalP"/>
    </source>
</evidence>
<organism evidence="3 4">
    <name type="scientific">Mycolicibacterium arseniciresistens</name>
    <dbReference type="NCBI Taxonomy" id="3062257"/>
    <lineage>
        <taxon>Bacteria</taxon>
        <taxon>Bacillati</taxon>
        <taxon>Actinomycetota</taxon>
        <taxon>Actinomycetes</taxon>
        <taxon>Mycobacteriales</taxon>
        <taxon>Mycobacteriaceae</taxon>
        <taxon>Mycolicibacterium</taxon>
    </lineage>
</organism>
<dbReference type="EMBL" id="JAUMSQ010000271">
    <property type="protein sequence ID" value="MDO3639023.1"/>
    <property type="molecule type" value="Genomic_DNA"/>
</dbReference>
<protein>
    <submittedName>
        <fullName evidence="3">Uncharacterized protein</fullName>
    </submittedName>
</protein>
<name>A0ABT8UMJ9_9MYCO</name>
<feature type="signal peptide" evidence="2">
    <location>
        <begin position="1"/>
        <end position="33"/>
    </location>
</feature>
<comment type="caution">
    <text evidence="3">The sequence shown here is derived from an EMBL/GenBank/DDBJ whole genome shotgun (WGS) entry which is preliminary data.</text>
</comment>
<gene>
    <name evidence="3" type="ORF">Q2100_25005</name>
</gene>
<keyword evidence="2" id="KW-0732">Signal</keyword>
<evidence type="ECO:0000313" key="3">
    <source>
        <dbReference type="EMBL" id="MDO3639023.1"/>
    </source>
</evidence>
<proteinExistence type="predicted"/>
<sequence length="73" mass="6992">MPSNRIKLASAAVGTSALLAMGGLTVAFSTTSAAQPAPVDAGSTTTTQPAEEAPAEEAPAVTPSSAPPAVGKN</sequence>
<feature type="compositionally biased region" description="Low complexity" evidence="1">
    <location>
        <begin position="43"/>
        <end position="73"/>
    </location>
</feature>
<feature type="chain" id="PRO_5045644896" evidence="2">
    <location>
        <begin position="34"/>
        <end position="73"/>
    </location>
</feature>
<keyword evidence="4" id="KW-1185">Reference proteome</keyword>
<reference evidence="3" key="1">
    <citation type="submission" date="2023-07" db="EMBL/GenBank/DDBJ databases">
        <title>Mycolicibacterium sp. nov., a novel bacterial species.</title>
        <authorList>
            <person name="Cao Y."/>
        </authorList>
    </citation>
    <scope>NUCLEOTIDE SEQUENCE</scope>
    <source>
        <strain evidence="3">KC 300</strain>
    </source>
</reference>
<evidence type="ECO:0000313" key="4">
    <source>
        <dbReference type="Proteomes" id="UP001168823"/>
    </source>
</evidence>
<evidence type="ECO:0000256" key="1">
    <source>
        <dbReference type="SAM" id="MobiDB-lite"/>
    </source>
</evidence>